<dbReference type="Proteomes" id="UP001428341">
    <property type="component" value="Unassembled WGS sequence"/>
</dbReference>
<name>A0AAP0QIA6_9ROSI</name>
<reference evidence="1 2" key="1">
    <citation type="submission" date="2024-05" db="EMBL/GenBank/DDBJ databases">
        <title>Haplotype-resolved chromosome-level genome assembly of Huyou (Citrus changshanensis).</title>
        <authorList>
            <person name="Miao C."/>
            <person name="Chen W."/>
            <person name="Wu Y."/>
            <person name="Wang L."/>
            <person name="Zhao S."/>
            <person name="Grierson D."/>
            <person name="Xu C."/>
            <person name="Chen K."/>
        </authorList>
    </citation>
    <scope>NUCLEOTIDE SEQUENCE [LARGE SCALE GENOMIC DNA]</scope>
    <source>
        <strain evidence="1">01-14</strain>
        <tissue evidence="1">Leaf</tissue>
    </source>
</reference>
<dbReference type="EMBL" id="JBCGBO010000005">
    <property type="protein sequence ID" value="KAK9198693.1"/>
    <property type="molecule type" value="Genomic_DNA"/>
</dbReference>
<comment type="caution">
    <text evidence="1">The sequence shown here is derived from an EMBL/GenBank/DDBJ whole genome shotgun (WGS) entry which is preliminary data.</text>
</comment>
<protein>
    <submittedName>
        <fullName evidence="1">Uncharacterized protein</fullName>
    </submittedName>
</protein>
<organism evidence="1 2">
    <name type="scientific">Citrus x changshan-huyou</name>
    <dbReference type="NCBI Taxonomy" id="2935761"/>
    <lineage>
        <taxon>Eukaryota</taxon>
        <taxon>Viridiplantae</taxon>
        <taxon>Streptophyta</taxon>
        <taxon>Embryophyta</taxon>
        <taxon>Tracheophyta</taxon>
        <taxon>Spermatophyta</taxon>
        <taxon>Magnoliopsida</taxon>
        <taxon>eudicotyledons</taxon>
        <taxon>Gunneridae</taxon>
        <taxon>Pentapetalae</taxon>
        <taxon>rosids</taxon>
        <taxon>malvids</taxon>
        <taxon>Sapindales</taxon>
        <taxon>Rutaceae</taxon>
        <taxon>Aurantioideae</taxon>
        <taxon>Citrus</taxon>
    </lineage>
</organism>
<keyword evidence="2" id="KW-1185">Reference proteome</keyword>
<sequence>MSNKSVLTNAGKRIMPGLAAIVRTWKGEITAAGIHNTEFYMDVEYAEAVKVKTLASILEPWEQPWLKPWLNMTKFVDQIWWVAEFNFNGDPPPVGGLRIRLGHGC</sequence>
<evidence type="ECO:0000313" key="2">
    <source>
        <dbReference type="Proteomes" id="UP001428341"/>
    </source>
</evidence>
<proteinExistence type="predicted"/>
<evidence type="ECO:0000313" key="1">
    <source>
        <dbReference type="EMBL" id="KAK9198693.1"/>
    </source>
</evidence>
<accession>A0AAP0QIA6</accession>
<dbReference type="AlphaFoldDB" id="A0AAP0QIA6"/>
<gene>
    <name evidence="1" type="ORF">WN944_013879</name>
</gene>